<evidence type="ECO:0000256" key="2">
    <source>
        <dbReference type="ARBA" id="ARBA00022448"/>
    </source>
</evidence>
<dbReference type="Pfam" id="PF20669">
    <property type="entry name" value="Exo70_N"/>
    <property type="match status" value="1"/>
</dbReference>
<comment type="similarity">
    <text evidence="1 3">Belongs to the EXO70 family.</text>
</comment>
<comment type="function">
    <text evidence="3">Component of the exocyst complex.</text>
</comment>
<evidence type="ECO:0000313" key="6">
    <source>
        <dbReference type="EMBL" id="KAJ9694988.1"/>
    </source>
</evidence>
<gene>
    <name evidence="6" type="ORF">PVL29_010462</name>
</gene>
<feature type="domain" description="Exocyst complex subunit Exo70 C-terminal" evidence="5">
    <location>
        <begin position="268"/>
        <end position="417"/>
    </location>
</feature>
<dbReference type="Proteomes" id="UP001168098">
    <property type="component" value="Unassembled WGS sequence"/>
</dbReference>
<dbReference type="GO" id="GO:0005546">
    <property type="term" value="F:phosphatidylinositol-4,5-bisphosphate binding"/>
    <property type="evidence" value="ECO:0007669"/>
    <property type="project" value="InterPro"/>
</dbReference>
<dbReference type="InterPro" id="IPR016159">
    <property type="entry name" value="Cullin_repeat-like_dom_sf"/>
</dbReference>
<dbReference type="PANTHER" id="PTHR12542:SF135">
    <property type="entry name" value="EXOCYST COMPLEX COMPONENT EXO70A3-RELATED"/>
    <property type="match status" value="1"/>
</dbReference>
<protein>
    <recommendedName>
        <fullName evidence="3">Exocyst subunit Exo70 family protein</fullName>
    </recommendedName>
</protein>
<dbReference type="GO" id="GO:0015031">
    <property type="term" value="P:protein transport"/>
    <property type="evidence" value="ECO:0007669"/>
    <property type="project" value="UniProtKB-KW"/>
</dbReference>
<evidence type="ECO:0000256" key="1">
    <source>
        <dbReference type="ARBA" id="ARBA00006756"/>
    </source>
</evidence>
<proteinExistence type="inferred from homology"/>
<dbReference type="Pfam" id="PF03081">
    <property type="entry name" value="Exo70_C"/>
    <property type="match status" value="1"/>
</dbReference>
<dbReference type="SUPFAM" id="SSF74788">
    <property type="entry name" value="Cullin repeat-like"/>
    <property type="match status" value="1"/>
</dbReference>
<evidence type="ECO:0000313" key="7">
    <source>
        <dbReference type="Proteomes" id="UP001168098"/>
    </source>
</evidence>
<dbReference type="GO" id="GO:0006887">
    <property type="term" value="P:exocytosis"/>
    <property type="evidence" value="ECO:0007669"/>
    <property type="project" value="UniProtKB-KW"/>
</dbReference>
<dbReference type="AlphaFoldDB" id="A0AA39DS55"/>
<keyword evidence="2 3" id="KW-0813">Transport</keyword>
<dbReference type="EMBL" id="JARBHA010000008">
    <property type="protein sequence ID" value="KAJ9694988.1"/>
    <property type="molecule type" value="Genomic_DNA"/>
</dbReference>
<keyword evidence="7" id="KW-1185">Reference proteome</keyword>
<dbReference type="InterPro" id="IPR046364">
    <property type="entry name" value="Exo70_C"/>
</dbReference>
<name>A0AA39DS55_VITRO</name>
<keyword evidence="3" id="KW-0268">Exocytosis</keyword>
<organism evidence="6 7">
    <name type="scientific">Vitis rotundifolia</name>
    <name type="common">Muscadine grape</name>
    <dbReference type="NCBI Taxonomy" id="103349"/>
    <lineage>
        <taxon>Eukaryota</taxon>
        <taxon>Viridiplantae</taxon>
        <taxon>Streptophyta</taxon>
        <taxon>Embryophyta</taxon>
        <taxon>Tracheophyta</taxon>
        <taxon>Spermatophyta</taxon>
        <taxon>Magnoliopsida</taxon>
        <taxon>eudicotyledons</taxon>
        <taxon>Gunneridae</taxon>
        <taxon>Pentapetalae</taxon>
        <taxon>rosids</taxon>
        <taxon>Vitales</taxon>
        <taxon>Vitaceae</taxon>
        <taxon>Viteae</taxon>
        <taxon>Vitis</taxon>
    </lineage>
</organism>
<evidence type="ECO:0000259" key="5">
    <source>
        <dbReference type="Pfam" id="PF03081"/>
    </source>
</evidence>
<evidence type="ECO:0000256" key="4">
    <source>
        <dbReference type="SAM" id="MobiDB-lite"/>
    </source>
</evidence>
<evidence type="ECO:0000256" key="3">
    <source>
        <dbReference type="RuleBase" id="RU365026"/>
    </source>
</evidence>
<comment type="caution">
    <text evidence="6">The sequence shown here is derived from an EMBL/GenBank/DDBJ whole genome shotgun (WGS) entry which is preliminary data.</text>
</comment>
<dbReference type="GO" id="GO:0000145">
    <property type="term" value="C:exocyst"/>
    <property type="evidence" value="ECO:0007669"/>
    <property type="project" value="InterPro"/>
</dbReference>
<dbReference type="Gene3D" id="1.20.1280.170">
    <property type="entry name" value="Exocyst complex component Exo70"/>
    <property type="match status" value="2"/>
</dbReference>
<keyword evidence="3" id="KW-0653">Protein transport</keyword>
<feature type="region of interest" description="Disordered" evidence="4">
    <location>
        <begin position="154"/>
        <end position="188"/>
    </location>
</feature>
<dbReference type="PANTHER" id="PTHR12542">
    <property type="entry name" value="EXOCYST COMPLEX PROTEIN EXO70"/>
    <property type="match status" value="1"/>
</dbReference>
<reference evidence="6 7" key="1">
    <citation type="journal article" date="2023" name="BMC Biotechnol.">
        <title>Vitis rotundifolia cv Carlos genome sequencing.</title>
        <authorList>
            <person name="Huff M."/>
            <person name="Hulse-Kemp A."/>
            <person name="Scheffler B."/>
            <person name="Youngblood R."/>
            <person name="Simpson S."/>
            <person name="Babiker E."/>
            <person name="Staton M."/>
        </authorList>
    </citation>
    <scope>NUCLEOTIDE SEQUENCE [LARGE SCALE GENOMIC DNA]</scope>
    <source>
        <tissue evidence="6">Leaf</tissue>
    </source>
</reference>
<accession>A0AA39DS55</accession>
<dbReference type="InterPro" id="IPR004140">
    <property type="entry name" value="Exo70"/>
</dbReference>
<sequence length="572" mass="64752">MGVPQAMQTLSERAAFTRESLQKSQTITDSMVAILGSFDHRLSALETAMRPTQIRTHSIRKAHENIDKTLKAAELILAQFDLTRKAEAKILRGPHEDLESYLEAMDQLRSIVHFFNLLNHVNNLLAKANLKIEEEFRQLLTSYSKPVEPDRLFDCLPHSLRPSSGSPGHQGEATGKNPSSTNHSEHNKSLETAVYTAPTLIPPRILPLLHDLAQQMSQAGYQQQLYKIYRETRASALEQSLRKLGVEKLTKDDVQKMQWEVLEAKIGNWIHCMRIAVKLLFSGEKKVCCQIFDGVDSPRDQCFAEVTANSVAVLLSFGDAIAKSKRSPEKLFVLLDMYEIMRELHSEIETIFEGQACVEMRESSLSLTKRLAQTAQETFGDFEEAVEKDATKTAVLDGTVHPLTSYVINYVKFLFESEAKDLLGDDWVQIHRRIVQQHANQYKRVSWAKILQCLSIQGAASSGGGGAIAEAGSSSGVSRAMVKDRYKTFNIQFEELHQRQSQWTVPDSELRESLRLAVAEVLLPAYRSFIKRFGPMIENGKNPHKYIRYTPEDLEHMLSEFFEGKTLNELKR</sequence>